<evidence type="ECO:0000313" key="2">
    <source>
        <dbReference type="Proteomes" id="UP000033710"/>
    </source>
</evidence>
<reference evidence="1 2" key="1">
    <citation type="journal article" date="2014" name="BMC Genomics">
        <title>Comparative genomics of the major fungal agents of human and animal Sporotrichosis: Sporothrix schenckii and Sporothrix brasiliensis.</title>
        <authorList>
            <person name="Teixeira M.M."/>
            <person name="de Almeida L.G."/>
            <person name="Kubitschek-Barreira P."/>
            <person name="Alves F.L."/>
            <person name="Kioshima E.S."/>
            <person name="Abadio A.K."/>
            <person name="Fernandes L."/>
            <person name="Derengowski L.S."/>
            <person name="Ferreira K.S."/>
            <person name="Souza R.C."/>
            <person name="Ruiz J.C."/>
            <person name="de Andrade N.C."/>
            <person name="Paes H.C."/>
            <person name="Nicola A.M."/>
            <person name="Albuquerque P."/>
            <person name="Gerber A.L."/>
            <person name="Martins V.P."/>
            <person name="Peconick L.D."/>
            <person name="Neto A.V."/>
            <person name="Chaucanez C.B."/>
            <person name="Silva P.A."/>
            <person name="Cunha O.L."/>
            <person name="de Oliveira F.F."/>
            <person name="dos Santos T.C."/>
            <person name="Barros A.L."/>
            <person name="Soares M.A."/>
            <person name="de Oliveira L.M."/>
            <person name="Marini M.M."/>
            <person name="Villalobos-Duno H."/>
            <person name="Cunha M.M."/>
            <person name="de Hoog S."/>
            <person name="da Silveira J.F."/>
            <person name="Henrissat B."/>
            <person name="Nino-Vega G.A."/>
            <person name="Cisalpino P.S."/>
            <person name="Mora-Montes H.M."/>
            <person name="Almeida S.R."/>
            <person name="Stajich J.E."/>
            <person name="Lopes-Bezerra L.M."/>
            <person name="Vasconcelos A.T."/>
            <person name="Felipe M.S."/>
        </authorList>
    </citation>
    <scope>NUCLEOTIDE SEQUENCE [LARGE SCALE GENOMIC DNA]</scope>
    <source>
        <strain evidence="1 2">1099-18</strain>
    </source>
</reference>
<dbReference type="RefSeq" id="XP_016586933.1">
    <property type="nucleotide sequence ID" value="XM_016736464.1"/>
</dbReference>
<dbReference type="KEGG" id="ssck:SPSK_09897"/>
<sequence length="171" mass="18878">MSREGGSALMRETTREPRRGGPYLCMGACAWAWDAEKSSVEVGWGVRLWASFARGSPGQAPPVGVRQGRPLALDVSGEGISTPSAKVQCRRVCGYVVVLKREHQNKMRQGNDGGIQWDSGKNWKETETFAYLMVTEDVRPMQKKQGVEPTVNTQRQVCSVSSGRVMSQNYP</sequence>
<comment type="caution">
    <text evidence="1">The sequence shown here is derived from an EMBL/GenBank/DDBJ whole genome shotgun (WGS) entry which is preliminary data.</text>
</comment>
<dbReference type="EMBL" id="AXCR01000007">
    <property type="protein sequence ID" value="KJR84257.1"/>
    <property type="molecule type" value="Genomic_DNA"/>
</dbReference>
<dbReference type="Proteomes" id="UP000033710">
    <property type="component" value="Unassembled WGS sequence"/>
</dbReference>
<organism evidence="1 2">
    <name type="scientific">Sporothrix schenckii 1099-18</name>
    <dbReference type="NCBI Taxonomy" id="1397361"/>
    <lineage>
        <taxon>Eukaryota</taxon>
        <taxon>Fungi</taxon>
        <taxon>Dikarya</taxon>
        <taxon>Ascomycota</taxon>
        <taxon>Pezizomycotina</taxon>
        <taxon>Sordariomycetes</taxon>
        <taxon>Sordariomycetidae</taxon>
        <taxon>Ophiostomatales</taxon>
        <taxon>Ophiostomataceae</taxon>
        <taxon>Sporothrix</taxon>
    </lineage>
</organism>
<name>A0A0F2M3L8_SPOSC</name>
<reference evidence="1 2" key="2">
    <citation type="journal article" date="2015" name="Eukaryot. Cell">
        <title>Asexual propagation of a virulent clone complex in a human and feline outbreak of sporotrichosis.</title>
        <authorList>
            <person name="Teixeira Mde M."/>
            <person name="Rodrigues A.M."/>
            <person name="Tsui C.K."/>
            <person name="de Almeida L.G."/>
            <person name="Van Diepeningen A.D."/>
            <person name="van den Ende B.G."/>
            <person name="Fernandes G.F."/>
            <person name="Kano R."/>
            <person name="Hamelin R.C."/>
            <person name="Lopes-Bezerra L.M."/>
            <person name="Vasconcelos A.T."/>
            <person name="de Hoog S."/>
            <person name="de Camargo Z.P."/>
            <person name="Felipe M.S."/>
        </authorList>
    </citation>
    <scope>NUCLEOTIDE SEQUENCE [LARGE SCALE GENOMIC DNA]</scope>
    <source>
        <strain evidence="1 2">1099-18</strain>
    </source>
</reference>
<dbReference type="VEuPathDB" id="FungiDB:SPSK_09897"/>
<proteinExistence type="predicted"/>
<evidence type="ECO:0000313" key="1">
    <source>
        <dbReference type="EMBL" id="KJR84257.1"/>
    </source>
</evidence>
<protein>
    <submittedName>
        <fullName evidence="1">Uncharacterized protein</fullName>
    </submittedName>
</protein>
<gene>
    <name evidence="1" type="ORF">SPSK_09897</name>
</gene>
<dbReference type="AlphaFoldDB" id="A0A0F2M3L8"/>
<dbReference type="GeneID" id="27671741"/>
<accession>A0A0F2M3L8</accession>